<keyword evidence="2" id="KW-1185">Reference proteome</keyword>
<proteinExistence type="predicted"/>
<dbReference type="Proteomes" id="UP000789405">
    <property type="component" value="Unassembled WGS sequence"/>
</dbReference>
<dbReference type="EMBL" id="CAJVPY010013893">
    <property type="protein sequence ID" value="CAG8743363.1"/>
    <property type="molecule type" value="Genomic_DNA"/>
</dbReference>
<accession>A0A9N9NM33</accession>
<feature type="non-terminal residue" evidence="1">
    <location>
        <position position="257"/>
    </location>
</feature>
<organism evidence="1 2">
    <name type="scientific">Dentiscutata erythropus</name>
    <dbReference type="NCBI Taxonomy" id="1348616"/>
    <lineage>
        <taxon>Eukaryota</taxon>
        <taxon>Fungi</taxon>
        <taxon>Fungi incertae sedis</taxon>
        <taxon>Mucoromycota</taxon>
        <taxon>Glomeromycotina</taxon>
        <taxon>Glomeromycetes</taxon>
        <taxon>Diversisporales</taxon>
        <taxon>Gigasporaceae</taxon>
        <taxon>Dentiscutata</taxon>
    </lineage>
</organism>
<gene>
    <name evidence="1" type="ORF">DERYTH_LOCUS16206</name>
</gene>
<sequence>MESEVSFKHTEEFAMDKLAVGQSIGSWNKFDYIELYNEDWINVMNELALGQTVESWNELDLIELYNKSLTNVMNKLAINHVESHNENSANIIDEPAVGKYLENIVMGFVEAANMLQVCASCPKTTGILKINSVCLNYNHQISDKTNRFALKYQIFSEDMLNNIKFWAKIRNINMKTQYQILNHVEYEAATLLNDLLEHKFKDNSSKTSSSIEQTFPDLSSRLPDAIQIELDAGNHIVQELEDFMNSFINKQYQKAKK</sequence>
<evidence type="ECO:0000313" key="1">
    <source>
        <dbReference type="EMBL" id="CAG8743363.1"/>
    </source>
</evidence>
<name>A0A9N9NM33_9GLOM</name>
<dbReference type="AlphaFoldDB" id="A0A9N9NM33"/>
<reference evidence="1" key="1">
    <citation type="submission" date="2021-06" db="EMBL/GenBank/DDBJ databases">
        <authorList>
            <person name="Kallberg Y."/>
            <person name="Tangrot J."/>
            <person name="Rosling A."/>
        </authorList>
    </citation>
    <scope>NUCLEOTIDE SEQUENCE</scope>
    <source>
        <strain evidence="1">MA453B</strain>
    </source>
</reference>
<comment type="caution">
    <text evidence="1">The sequence shown here is derived from an EMBL/GenBank/DDBJ whole genome shotgun (WGS) entry which is preliminary data.</text>
</comment>
<evidence type="ECO:0000313" key="2">
    <source>
        <dbReference type="Proteomes" id="UP000789405"/>
    </source>
</evidence>
<protein>
    <submittedName>
        <fullName evidence="1">356_t:CDS:1</fullName>
    </submittedName>
</protein>